<name>A0A3M7BRE5_HORWE</name>
<feature type="signal peptide" evidence="1">
    <location>
        <begin position="1"/>
        <end position="20"/>
    </location>
</feature>
<dbReference type="OrthoDB" id="3770142at2759"/>
<dbReference type="Proteomes" id="UP000270230">
    <property type="component" value="Unassembled WGS sequence"/>
</dbReference>
<dbReference type="VEuPathDB" id="FungiDB:BTJ68_13566"/>
<accession>A0A3M7BRE5</accession>
<protein>
    <recommendedName>
        <fullName evidence="4">Ecp2 effector protein domain-containing protein</fullName>
    </recommendedName>
</protein>
<evidence type="ECO:0008006" key="4">
    <source>
        <dbReference type="Google" id="ProtNLM"/>
    </source>
</evidence>
<evidence type="ECO:0000313" key="2">
    <source>
        <dbReference type="EMBL" id="RMY42415.1"/>
    </source>
</evidence>
<keyword evidence="1" id="KW-0732">Signal</keyword>
<reference evidence="2 3" key="1">
    <citation type="journal article" date="2018" name="BMC Genomics">
        <title>Genomic evidence for intraspecific hybridization in a clonal and extremely halotolerant yeast.</title>
        <authorList>
            <person name="Gostincar C."/>
            <person name="Stajich J.E."/>
            <person name="Zupancic J."/>
            <person name="Zalar P."/>
            <person name="Gunde-Cimerman N."/>
        </authorList>
    </citation>
    <scope>NUCLEOTIDE SEQUENCE [LARGE SCALE GENOMIC DNA]</scope>
    <source>
        <strain evidence="2 3">EXF-151</strain>
    </source>
</reference>
<gene>
    <name evidence="2" type="ORF">D0865_11983</name>
</gene>
<dbReference type="AlphaFoldDB" id="A0A3M7BRE5"/>
<organism evidence="2 3">
    <name type="scientific">Hortaea werneckii</name>
    <name type="common">Black yeast</name>
    <name type="synonym">Cladosporium werneckii</name>
    <dbReference type="NCBI Taxonomy" id="91943"/>
    <lineage>
        <taxon>Eukaryota</taxon>
        <taxon>Fungi</taxon>
        <taxon>Dikarya</taxon>
        <taxon>Ascomycota</taxon>
        <taxon>Pezizomycotina</taxon>
        <taxon>Dothideomycetes</taxon>
        <taxon>Dothideomycetidae</taxon>
        <taxon>Mycosphaerellales</taxon>
        <taxon>Teratosphaeriaceae</taxon>
        <taxon>Hortaea</taxon>
    </lineage>
</organism>
<comment type="caution">
    <text evidence="2">The sequence shown here is derived from an EMBL/GenBank/DDBJ whole genome shotgun (WGS) entry which is preliminary data.</text>
</comment>
<sequence length="181" mass="19550">MQLLAPLTATLLVLTPIATADFSLYKVGRGGTGLAGNIEGWQVYANTPDTIRCKSVRERLNWGQMPDVSGKKSGVRCKKEKGKCARSDGGGEILELELNEPRMEGGRYHFTLCGGADALSACLVAYYKDRGGALVGLKGENLGHCTPDEGAQFWCSKGISRVQGTRKLNCKSPIWARDLDN</sequence>
<proteinExistence type="predicted"/>
<dbReference type="EMBL" id="QWIN01001343">
    <property type="protein sequence ID" value="RMY42415.1"/>
    <property type="molecule type" value="Genomic_DNA"/>
</dbReference>
<evidence type="ECO:0000313" key="3">
    <source>
        <dbReference type="Proteomes" id="UP000270230"/>
    </source>
</evidence>
<evidence type="ECO:0000256" key="1">
    <source>
        <dbReference type="SAM" id="SignalP"/>
    </source>
</evidence>
<feature type="chain" id="PRO_5018150951" description="Ecp2 effector protein domain-containing protein" evidence="1">
    <location>
        <begin position="21"/>
        <end position="181"/>
    </location>
</feature>